<sequence>MVGHSDKLCAKPFDTPVDKIEKPYGSWMRADPRRCSHTIGSKWLRIGGALPASNTVAADNNKSGAEIDANLIRKGDKSGTTVVSDRGDNVGERRENQGAISNLANRNISLLTNNQENKFQDLFTNTEVENTELIVADPKRRRMD</sequence>
<comment type="caution">
    <text evidence="1">The sequence shown here is derived from an EMBL/GenBank/DDBJ whole genome shotgun (WGS) entry which is preliminary data.</text>
</comment>
<dbReference type="AlphaFoldDB" id="A0AAD8HHM8"/>
<evidence type="ECO:0000313" key="2">
    <source>
        <dbReference type="Proteomes" id="UP001237642"/>
    </source>
</evidence>
<gene>
    <name evidence="1" type="ORF">POM88_042277</name>
</gene>
<dbReference type="EMBL" id="JAUIZM010000009">
    <property type="protein sequence ID" value="KAK1366716.1"/>
    <property type="molecule type" value="Genomic_DNA"/>
</dbReference>
<keyword evidence="2" id="KW-1185">Reference proteome</keyword>
<dbReference type="Proteomes" id="UP001237642">
    <property type="component" value="Unassembled WGS sequence"/>
</dbReference>
<organism evidence="1 2">
    <name type="scientific">Heracleum sosnowskyi</name>
    <dbReference type="NCBI Taxonomy" id="360622"/>
    <lineage>
        <taxon>Eukaryota</taxon>
        <taxon>Viridiplantae</taxon>
        <taxon>Streptophyta</taxon>
        <taxon>Embryophyta</taxon>
        <taxon>Tracheophyta</taxon>
        <taxon>Spermatophyta</taxon>
        <taxon>Magnoliopsida</taxon>
        <taxon>eudicotyledons</taxon>
        <taxon>Gunneridae</taxon>
        <taxon>Pentapetalae</taxon>
        <taxon>asterids</taxon>
        <taxon>campanulids</taxon>
        <taxon>Apiales</taxon>
        <taxon>Apiaceae</taxon>
        <taxon>Apioideae</taxon>
        <taxon>apioid superclade</taxon>
        <taxon>Tordylieae</taxon>
        <taxon>Tordyliinae</taxon>
        <taxon>Heracleum</taxon>
    </lineage>
</organism>
<protein>
    <submittedName>
        <fullName evidence="1">Uncharacterized protein</fullName>
    </submittedName>
</protein>
<evidence type="ECO:0000313" key="1">
    <source>
        <dbReference type="EMBL" id="KAK1366716.1"/>
    </source>
</evidence>
<proteinExistence type="predicted"/>
<reference evidence="1" key="2">
    <citation type="submission" date="2023-05" db="EMBL/GenBank/DDBJ databases">
        <authorList>
            <person name="Schelkunov M.I."/>
        </authorList>
    </citation>
    <scope>NUCLEOTIDE SEQUENCE</scope>
    <source>
        <strain evidence="1">Hsosn_3</strain>
        <tissue evidence="1">Leaf</tissue>
    </source>
</reference>
<accession>A0AAD8HHM8</accession>
<name>A0AAD8HHM8_9APIA</name>
<reference evidence="1" key="1">
    <citation type="submission" date="2023-02" db="EMBL/GenBank/DDBJ databases">
        <title>Genome of toxic invasive species Heracleum sosnowskyi carries increased number of genes despite the absence of recent whole-genome duplications.</title>
        <authorList>
            <person name="Schelkunov M."/>
            <person name="Shtratnikova V."/>
            <person name="Makarenko M."/>
            <person name="Klepikova A."/>
            <person name="Omelchenko D."/>
            <person name="Novikova G."/>
            <person name="Obukhova E."/>
            <person name="Bogdanov V."/>
            <person name="Penin A."/>
            <person name="Logacheva M."/>
        </authorList>
    </citation>
    <scope>NUCLEOTIDE SEQUENCE</scope>
    <source>
        <strain evidence="1">Hsosn_3</strain>
        <tissue evidence="1">Leaf</tissue>
    </source>
</reference>